<dbReference type="OrthoDB" id="9808017at2"/>
<dbReference type="PANTHER" id="PTHR33169:SF14">
    <property type="entry name" value="TRANSCRIPTIONAL REGULATOR RV3488"/>
    <property type="match status" value="1"/>
</dbReference>
<dbReference type="Proteomes" id="UP000282311">
    <property type="component" value="Unassembled WGS sequence"/>
</dbReference>
<dbReference type="Gene3D" id="1.10.10.10">
    <property type="entry name" value="Winged helix-like DNA-binding domain superfamily/Winged helix DNA-binding domain"/>
    <property type="match status" value="1"/>
</dbReference>
<dbReference type="PANTHER" id="PTHR33169">
    <property type="entry name" value="PADR-FAMILY TRANSCRIPTIONAL REGULATOR"/>
    <property type="match status" value="1"/>
</dbReference>
<dbReference type="EMBL" id="RBAH01000034">
    <property type="protein sequence ID" value="RKN66115.1"/>
    <property type="molecule type" value="Genomic_DNA"/>
</dbReference>
<accession>A0A3B0AZZ4</accession>
<evidence type="ECO:0000313" key="3">
    <source>
        <dbReference type="Proteomes" id="UP000282311"/>
    </source>
</evidence>
<reference evidence="2 3" key="1">
    <citation type="journal article" date="2007" name="Int. J. Syst. Evol. Microbiol.">
        <title>Paenibacillus ginsengarvi sp. nov., isolated from soil from ginseng cultivation.</title>
        <authorList>
            <person name="Yoon M.H."/>
            <person name="Ten L.N."/>
            <person name="Im W.T."/>
        </authorList>
    </citation>
    <scope>NUCLEOTIDE SEQUENCE [LARGE SCALE GENOMIC DNA]</scope>
    <source>
        <strain evidence="2 3">KCTC 13059</strain>
    </source>
</reference>
<dbReference type="InterPro" id="IPR052509">
    <property type="entry name" value="Metal_resp_DNA-bind_regulator"/>
</dbReference>
<proteinExistence type="predicted"/>
<comment type="caution">
    <text evidence="2">The sequence shown here is derived from an EMBL/GenBank/DDBJ whole genome shotgun (WGS) entry which is preliminary data.</text>
</comment>
<gene>
    <name evidence="2" type="ORF">D7M11_31430</name>
</gene>
<dbReference type="InterPro" id="IPR036388">
    <property type="entry name" value="WH-like_DNA-bd_sf"/>
</dbReference>
<evidence type="ECO:0000313" key="2">
    <source>
        <dbReference type="EMBL" id="RKN66115.1"/>
    </source>
</evidence>
<dbReference type="InterPro" id="IPR036390">
    <property type="entry name" value="WH_DNA-bd_sf"/>
</dbReference>
<name>A0A3B0AZZ4_9BACL</name>
<dbReference type="RefSeq" id="WP_120751242.1">
    <property type="nucleotide sequence ID" value="NZ_RBAH01000034.1"/>
</dbReference>
<evidence type="ECO:0000259" key="1">
    <source>
        <dbReference type="Pfam" id="PF03551"/>
    </source>
</evidence>
<dbReference type="Pfam" id="PF03551">
    <property type="entry name" value="PadR"/>
    <property type="match status" value="1"/>
</dbReference>
<dbReference type="SUPFAM" id="SSF46785">
    <property type="entry name" value="Winged helix' DNA-binding domain"/>
    <property type="match status" value="1"/>
</dbReference>
<dbReference type="AlphaFoldDB" id="A0A3B0AZZ4"/>
<sequence>MKVSKELLKGTTGILVLTVLADKPLYGYELIKELERRSEGVFALKEGTLYPILHAMESERWVESFWTEADGRKRKYYRLLDEGKLRLQEKKSEWLVFRRAVDSVLGEGGALHAET</sequence>
<organism evidence="2 3">
    <name type="scientific">Paenibacillus ginsengarvi</name>
    <dbReference type="NCBI Taxonomy" id="400777"/>
    <lineage>
        <taxon>Bacteria</taxon>
        <taxon>Bacillati</taxon>
        <taxon>Bacillota</taxon>
        <taxon>Bacilli</taxon>
        <taxon>Bacillales</taxon>
        <taxon>Paenibacillaceae</taxon>
        <taxon>Paenibacillus</taxon>
    </lineage>
</organism>
<dbReference type="InterPro" id="IPR005149">
    <property type="entry name" value="Tscrpt_reg_PadR_N"/>
</dbReference>
<keyword evidence="3" id="KW-1185">Reference proteome</keyword>
<feature type="domain" description="Transcription regulator PadR N-terminal" evidence="1">
    <location>
        <begin position="16"/>
        <end position="89"/>
    </location>
</feature>
<protein>
    <submittedName>
        <fullName evidence="2">PadR family transcriptional regulator</fullName>
    </submittedName>
</protein>